<dbReference type="AlphaFoldDB" id="A0A432LLG8"/>
<evidence type="ECO:0008006" key="3">
    <source>
        <dbReference type="Google" id="ProtNLM"/>
    </source>
</evidence>
<name>A0A432LLG8_9BACT</name>
<protein>
    <recommendedName>
        <fullName evidence="3">DUF4595 domain-containing protein</fullName>
    </recommendedName>
</protein>
<sequence>MKKIIFLGLCLGIMISCNTNKKGENDKSKSDSLSNINGKAILAFLDDAEFITSDLLLFEVKGHVKEVKYHRENPYVITFDKNGMLASCNYNNEYKDFKFENGKAVGKYFSSKRNNKGQLTEYAYRPEGELCYFLDVKEITYNADGRVSKLLTSGWESMCETEYKYNNEGLCIEEVDDAQMESLVYKATTTYTYTKFDEQGNWTERKCKQHSEEWTFDEEDDKTITNEEKIEKRTITYY</sequence>
<dbReference type="OrthoDB" id="1083035at2"/>
<gene>
    <name evidence="1" type="ORF">EHV08_07735</name>
</gene>
<dbReference type="RefSeq" id="WP_126678769.1">
    <property type="nucleotide sequence ID" value="NZ_RYYU01000001.1"/>
</dbReference>
<reference evidence="1 2" key="1">
    <citation type="submission" date="2018-12" db="EMBL/GenBank/DDBJ databases">
        <title>Genome sequencing of Prevotella sp. KCOM 3155 (= JS262).</title>
        <authorList>
            <person name="Kook J.-K."/>
            <person name="Park S.-N."/>
            <person name="Lim Y.K."/>
        </authorList>
    </citation>
    <scope>NUCLEOTIDE SEQUENCE [LARGE SCALE GENOMIC DNA]</scope>
    <source>
        <strain evidence="1 2">KCOM 3155</strain>
    </source>
</reference>
<evidence type="ECO:0000313" key="1">
    <source>
        <dbReference type="EMBL" id="RUL59663.1"/>
    </source>
</evidence>
<organism evidence="1 2">
    <name type="scientific">Prevotella koreensis</name>
    <dbReference type="NCBI Taxonomy" id="2490854"/>
    <lineage>
        <taxon>Bacteria</taxon>
        <taxon>Pseudomonadati</taxon>
        <taxon>Bacteroidota</taxon>
        <taxon>Bacteroidia</taxon>
        <taxon>Bacteroidales</taxon>
        <taxon>Prevotellaceae</taxon>
        <taxon>Prevotella</taxon>
    </lineage>
</organism>
<keyword evidence="2" id="KW-1185">Reference proteome</keyword>
<dbReference type="Proteomes" id="UP000278983">
    <property type="component" value="Unassembled WGS sequence"/>
</dbReference>
<comment type="caution">
    <text evidence="1">The sequence shown here is derived from an EMBL/GenBank/DDBJ whole genome shotgun (WGS) entry which is preliminary data.</text>
</comment>
<dbReference type="PROSITE" id="PS51257">
    <property type="entry name" value="PROKAR_LIPOPROTEIN"/>
    <property type="match status" value="1"/>
</dbReference>
<dbReference type="EMBL" id="RYYU01000001">
    <property type="protein sequence ID" value="RUL59663.1"/>
    <property type="molecule type" value="Genomic_DNA"/>
</dbReference>
<accession>A0A432LLG8</accession>
<proteinExistence type="predicted"/>
<evidence type="ECO:0000313" key="2">
    <source>
        <dbReference type="Proteomes" id="UP000278983"/>
    </source>
</evidence>